<dbReference type="Pfam" id="PF14715">
    <property type="entry name" value="FixP_N"/>
    <property type="match status" value="1"/>
</dbReference>
<evidence type="ECO:0000256" key="5">
    <source>
        <dbReference type="SAM" id="MobiDB-lite"/>
    </source>
</evidence>
<dbReference type="PANTHER" id="PTHR33751:SF1">
    <property type="entry name" value="CBB3-TYPE CYTOCHROME C OXIDASE SUBUNIT FIXP"/>
    <property type="match status" value="1"/>
</dbReference>
<feature type="transmembrane region" description="Helical" evidence="6">
    <location>
        <begin position="84"/>
        <end position="103"/>
    </location>
</feature>
<name>A0ABW6A4Q2_9BACT</name>
<dbReference type="InterPro" id="IPR038414">
    <property type="entry name" value="CcoP_N_sf"/>
</dbReference>
<proteinExistence type="predicted"/>
<feature type="chain" id="PRO_5046716023" evidence="7">
    <location>
        <begin position="28"/>
        <end position="389"/>
    </location>
</feature>
<evidence type="ECO:0000256" key="7">
    <source>
        <dbReference type="SAM" id="SignalP"/>
    </source>
</evidence>
<comment type="caution">
    <text evidence="9">The sequence shown here is derived from an EMBL/GenBank/DDBJ whole genome shotgun (WGS) entry which is preliminary data.</text>
</comment>
<protein>
    <submittedName>
        <fullName evidence="9">Cbb3-type cytochrome c oxidase N-terminal domain-containing protein</fullName>
    </submittedName>
</protein>
<dbReference type="InterPro" id="IPR032858">
    <property type="entry name" value="CcoP_N"/>
</dbReference>
<dbReference type="Pfam" id="PF13442">
    <property type="entry name" value="Cytochrome_CBB3"/>
    <property type="match status" value="1"/>
</dbReference>
<dbReference type="EMBL" id="JBHUOZ010000003">
    <property type="protein sequence ID" value="MFD2920299.1"/>
    <property type="molecule type" value="Genomic_DNA"/>
</dbReference>
<feature type="transmembrane region" description="Helical" evidence="6">
    <location>
        <begin position="206"/>
        <end position="223"/>
    </location>
</feature>
<dbReference type="Gene3D" id="6.10.280.130">
    <property type="match status" value="1"/>
</dbReference>
<feature type="compositionally biased region" description="Low complexity" evidence="5">
    <location>
        <begin position="370"/>
        <end position="381"/>
    </location>
</feature>
<feature type="transmembrane region" description="Helical" evidence="6">
    <location>
        <begin position="126"/>
        <end position="151"/>
    </location>
</feature>
<dbReference type="PROSITE" id="PS51007">
    <property type="entry name" value="CYTC"/>
    <property type="match status" value="1"/>
</dbReference>
<feature type="domain" description="Cytochrome c" evidence="8">
    <location>
        <begin position="271"/>
        <end position="350"/>
    </location>
</feature>
<keyword evidence="2 4" id="KW-0479">Metal-binding</keyword>
<evidence type="ECO:0000256" key="2">
    <source>
        <dbReference type="ARBA" id="ARBA00022723"/>
    </source>
</evidence>
<keyword evidence="3 4" id="KW-0408">Iron</keyword>
<dbReference type="PANTHER" id="PTHR33751">
    <property type="entry name" value="CBB3-TYPE CYTOCHROME C OXIDASE SUBUNIT FIXP"/>
    <property type="match status" value="1"/>
</dbReference>
<evidence type="ECO:0000256" key="6">
    <source>
        <dbReference type="SAM" id="Phobius"/>
    </source>
</evidence>
<dbReference type="RefSeq" id="WP_386098391.1">
    <property type="nucleotide sequence ID" value="NZ_JBHUOZ010000003.1"/>
</dbReference>
<keyword evidence="1 4" id="KW-0349">Heme</keyword>
<evidence type="ECO:0000256" key="3">
    <source>
        <dbReference type="ARBA" id="ARBA00023004"/>
    </source>
</evidence>
<gene>
    <name evidence="9" type="ORF">ACFS6H_11295</name>
</gene>
<keyword evidence="6" id="KW-1133">Transmembrane helix</keyword>
<sequence>MKKFASFFLKPAAVVLLLLLAAGNAFADGTAQPDTGFQLNVNTVLVFVIFLLFILIAVLGFTVRSSMDIYRKRKAAEKEKENTGAKTLLMILVLCMLSLQGMAQEETKVVMSAKIDLSESTIMRNIMLFIIALEVLTILFFVKWISFFTGIDELRRSKGKKGLFNIDFKKIWVRANKLKPIEEEASLDVGHSYDGIRELDNVTPPWFTIAFLASIVFGIGYLWRYHVAESAPNQIQEYEIEVAQAKIRIAEHMKNQKDLVDENTVVMLSGADIETGKVLYANNCAVCHGHEGQGKVGPNLTDEYWLHGGRINDVFKVIKFGAVEKGMMSWKGVFSATEIAQISSYIKSLGGTKPAGAKEPQGELYKEEAPAAAPADSTAAQPAVAVLKK</sequence>
<feature type="region of interest" description="Disordered" evidence="5">
    <location>
        <begin position="350"/>
        <end position="381"/>
    </location>
</feature>
<accession>A0ABW6A4Q2</accession>
<evidence type="ECO:0000256" key="1">
    <source>
        <dbReference type="ARBA" id="ARBA00022617"/>
    </source>
</evidence>
<evidence type="ECO:0000259" key="8">
    <source>
        <dbReference type="PROSITE" id="PS51007"/>
    </source>
</evidence>
<keyword evidence="6" id="KW-0812">Transmembrane</keyword>
<keyword evidence="6" id="KW-0472">Membrane</keyword>
<evidence type="ECO:0000313" key="9">
    <source>
        <dbReference type="EMBL" id="MFD2920299.1"/>
    </source>
</evidence>
<evidence type="ECO:0000313" key="10">
    <source>
        <dbReference type="Proteomes" id="UP001597511"/>
    </source>
</evidence>
<dbReference type="InterPro" id="IPR050597">
    <property type="entry name" value="Cytochrome_c_Oxidase_Subunit"/>
</dbReference>
<feature type="signal peptide" evidence="7">
    <location>
        <begin position="1"/>
        <end position="27"/>
    </location>
</feature>
<feature type="transmembrane region" description="Helical" evidence="6">
    <location>
        <begin position="43"/>
        <end position="63"/>
    </location>
</feature>
<dbReference type="Gene3D" id="1.10.760.10">
    <property type="entry name" value="Cytochrome c-like domain"/>
    <property type="match status" value="1"/>
</dbReference>
<dbReference type="Proteomes" id="UP001597511">
    <property type="component" value="Unassembled WGS sequence"/>
</dbReference>
<keyword evidence="10" id="KW-1185">Reference proteome</keyword>
<dbReference type="InterPro" id="IPR009056">
    <property type="entry name" value="Cyt_c-like_dom"/>
</dbReference>
<reference evidence="10" key="1">
    <citation type="journal article" date="2019" name="Int. J. Syst. Evol. Microbiol.">
        <title>The Global Catalogue of Microorganisms (GCM) 10K type strain sequencing project: providing services to taxonomists for standard genome sequencing and annotation.</title>
        <authorList>
            <consortium name="The Broad Institute Genomics Platform"/>
            <consortium name="The Broad Institute Genome Sequencing Center for Infectious Disease"/>
            <person name="Wu L."/>
            <person name="Ma J."/>
        </authorList>
    </citation>
    <scope>NUCLEOTIDE SEQUENCE [LARGE SCALE GENOMIC DNA]</scope>
    <source>
        <strain evidence="10">KCTC 23299</strain>
    </source>
</reference>
<evidence type="ECO:0000256" key="4">
    <source>
        <dbReference type="PROSITE-ProRule" id="PRU00433"/>
    </source>
</evidence>
<feature type="compositionally biased region" description="Basic and acidic residues" evidence="5">
    <location>
        <begin position="360"/>
        <end position="369"/>
    </location>
</feature>
<keyword evidence="7" id="KW-0732">Signal</keyword>
<dbReference type="SUPFAM" id="SSF46626">
    <property type="entry name" value="Cytochrome c"/>
    <property type="match status" value="1"/>
</dbReference>
<dbReference type="InterPro" id="IPR036909">
    <property type="entry name" value="Cyt_c-like_dom_sf"/>
</dbReference>
<organism evidence="9 10">
    <name type="scientific">Terrimonas rubra</name>
    <dbReference type="NCBI Taxonomy" id="1035890"/>
    <lineage>
        <taxon>Bacteria</taxon>
        <taxon>Pseudomonadati</taxon>
        <taxon>Bacteroidota</taxon>
        <taxon>Chitinophagia</taxon>
        <taxon>Chitinophagales</taxon>
        <taxon>Chitinophagaceae</taxon>
        <taxon>Terrimonas</taxon>
    </lineage>
</organism>